<evidence type="ECO:0000313" key="11">
    <source>
        <dbReference type="EMBL" id="MBC3875574.1"/>
    </source>
</evidence>
<feature type="domain" description="Reverse transcriptase" evidence="10">
    <location>
        <begin position="15"/>
        <end position="237"/>
    </location>
</feature>
<comment type="similarity">
    <text evidence="8">Belongs to the bacterial reverse transcriptase family.</text>
</comment>
<dbReference type="PANTHER" id="PTHR34047:SF7">
    <property type="entry name" value="RNA-DIRECTED DNA POLYMERASE"/>
    <property type="match status" value="1"/>
</dbReference>
<keyword evidence="6 11" id="KW-0695">RNA-directed DNA polymerase</keyword>
<dbReference type="Proteomes" id="UP000624279">
    <property type="component" value="Unassembled WGS sequence"/>
</dbReference>
<evidence type="ECO:0000256" key="6">
    <source>
        <dbReference type="ARBA" id="ARBA00022918"/>
    </source>
</evidence>
<keyword evidence="5" id="KW-0460">Magnesium</keyword>
<comment type="caution">
    <text evidence="11">The sequence shown here is derived from an EMBL/GenBank/DDBJ whole genome shotgun (WGS) entry which is preliminary data.</text>
</comment>
<keyword evidence="2" id="KW-0808">Transferase</keyword>
<sequence length="305" mass="35264">MSLRTRLLANLPFSKNELNLLIASAPIRYKEYSIPKRQPNKRREVSQPTPEIKLIQRWVVENELNKFPIHESARAYKKNVGLIANVLPHKNNRYLLKVDFKDFFPSITNHDFRKFMIGTEFSDDDLHDLSQILFKADHKTKTLRLAIGAPSSPLLSNILLYSLDSVIHDHCKEIEVTYTRYADDLSFSTNRPNLLTSLYENLPILISSGTDIHLTVNIEKTVHTSKGNGRRITGLTITEKNEISIGRERKRILNAQVFRFKNNLLSIEDIEKLKGYISFLRSVEPEHINRLIQKYGESTILALQR</sequence>
<protein>
    <recommendedName>
        <fullName evidence="1">RNA-directed DNA polymerase</fullName>
        <ecNumber evidence="1">2.7.7.49</ecNumber>
    </recommendedName>
</protein>
<evidence type="ECO:0000256" key="5">
    <source>
        <dbReference type="ARBA" id="ARBA00022842"/>
    </source>
</evidence>
<dbReference type="PANTHER" id="PTHR34047">
    <property type="entry name" value="NUCLEAR INTRON MATURASE 1, MITOCHONDRIAL-RELATED"/>
    <property type="match status" value="1"/>
</dbReference>
<dbReference type="SUPFAM" id="SSF56672">
    <property type="entry name" value="DNA/RNA polymerases"/>
    <property type="match status" value="1"/>
</dbReference>
<dbReference type="InterPro" id="IPR000477">
    <property type="entry name" value="RT_dom"/>
</dbReference>
<accession>A0ABR6YG68</accession>
<keyword evidence="7" id="KW-0051">Antiviral defense</keyword>
<keyword evidence="3" id="KW-0548">Nucleotidyltransferase</keyword>
<dbReference type="PROSITE" id="PS50878">
    <property type="entry name" value="RT_POL"/>
    <property type="match status" value="1"/>
</dbReference>
<comment type="catalytic activity">
    <reaction evidence="9">
        <text>DNA(n) + a 2'-deoxyribonucleoside 5'-triphosphate = DNA(n+1) + diphosphate</text>
        <dbReference type="Rhea" id="RHEA:22508"/>
        <dbReference type="Rhea" id="RHEA-COMP:17339"/>
        <dbReference type="Rhea" id="RHEA-COMP:17340"/>
        <dbReference type="ChEBI" id="CHEBI:33019"/>
        <dbReference type="ChEBI" id="CHEBI:61560"/>
        <dbReference type="ChEBI" id="CHEBI:173112"/>
        <dbReference type="EC" id="2.7.7.49"/>
    </reaction>
</comment>
<dbReference type="InterPro" id="IPR051083">
    <property type="entry name" value="GrpII_Intron_Splice-Mob/Def"/>
</dbReference>
<proteinExistence type="inferred from homology"/>
<name>A0ABR6YG68_9BURK</name>
<evidence type="ECO:0000256" key="1">
    <source>
        <dbReference type="ARBA" id="ARBA00012493"/>
    </source>
</evidence>
<gene>
    <name evidence="11" type="ORF">H8K55_18435</name>
</gene>
<dbReference type="NCBIfam" id="NF038233">
    <property type="entry name" value="retron_St85_RT"/>
    <property type="match status" value="1"/>
</dbReference>
<dbReference type="InterPro" id="IPR000123">
    <property type="entry name" value="Reverse_transcriptase_msDNA"/>
</dbReference>
<evidence type="ECO:0000256" key="8">
    <source>
        <dbReference type="ARBA" id="ARBA00034120"/>
    </source>
</evidence>
<dbReference type="InterPro" id="IPR043502">
    <property type="entry name" value="DNA/RNA_pol_sf"/>
</dbReference>
<evidence type="ECO:0000256" key="7">
    <source>
        <dbReference type="ARBA" id="ARBA00023118"/>
    </source>
</evidence>
<evidence type="ECO:0000256" key="9">
    <source>
        <dbReference type="ARBA" id="ARBA00048173"/>
    </source>
</evidence>
<dbReference type="GO" id="GO:0003964">
    <property type="term" value="F:RNA-directed DNA polymerase activity"/>
    <property type="evidence" value="ECO:0007669"/>
    <property type="project" value="UniProtKB-KW"/>
</dbReference>
<evidence type="ECO:0000256" key="3">
    <source>
        <dbReference type="ARBA" id="ARBA00022695"/>
    </source>
</evidence>
<organism evidence="11 12">
    <name type="scientific">Undibacterium flavidum</name>
    <dbReference type="NCBI Taxonomy" id="2762297"/>
    <lineage>
        <taxon>Bacteria</taxon>
        <taxon>Pseudomonadati</taxon>
        <taxon>Pseudomonadota</taxon>
        <taxon>Betaproteobacteria</taxon>
        <taxon>Burkholderiales</taxon>
        <taxon>Oxalobacteraceae</taxon>
        <taxon>Undibacterium</taxon>
    </lineage>
</organism>
<keyword evidence="4" id="KW-0479">Metal-binding</keyword>
<dbReference type="EC" id="2.7.7.49" evidence="1"/>
<dbReference type="EMBL" id="JACOGA010000020">
    <property type="protein sequence ID" value="MBC3875574.1"/>
    <property type="molecule type" value="Genomic_DNA"/>
</dbReference>
<dbReference type="PRINTS" id="PR00866">
    <property type="entry name" value="RNADNAPOLMS"/>
</dbReference>
<evidence type="ECO:0000259" key="10">
    <source>
        <dbReference type="PROSITE" id="PS50878"/>
    </source>
</evidence>
<dbReference type="Pfam" id="PF00078">
    <property type="entry name" value="RVT_1"/>
    <property type="match status" value="1"/>
</dbReference>
<reference evidence="11 12" key="1">
    <citation type="submission" date="2020-08" db="EMBL/GenBank/DDBJ databases">
        <title>Novel species isolated from subtropical streams in China.</title>
        <authorList>
            <person name="Lu H."/>
        </authorList>
    </citation>
    <scope>NUCLEOTIDE SEQUENCE [LARGE SCALE GENOMIC DNA]</scope>
    <source>
        <strain evidence="11 12">LX15W</strain>
    </source>
</reference>
<evidence type="ECO:0000313" key="12">
    <source>
        <dbReference type="Proteomes" id="UP000624279"/>
    </source>
</evidence>
<evidence type="ECO:0000256" key="4">
    <source>
        <dbReference type="ARBA" id="ARBA00022723"/>
    </source>
</evidence>
<dbReference type="CDD" id="cd03487">
    <property type="entry name" value="RT_Bac_retron_II"/>
    <property type="match status" value="1"/>
</dbReference>
<evidence type="ECO:0000256" key="2">
    <source>
        <dbReference type="ARBA" id="ARBA00022679"/>
    </source>
</evidence>
<keyword evidence="12" id="KW-1185">Reference proteome</keyword>
<dbReference type="RefSeq" id="WP_186943539.1">
    <property type="nucleotide sequence ID" value="NZ_JACOGA010000020.1"/>
</dbReference>